<evidence type="ECO:0000313" key="15">
    <source>
        <dbReference type="EMBL" id="WWC57529.1"/>
    </source>
</evidence>
<feature type="region of interest" description="Disordered" evidence="11">
    <location>
        <begin position="1"/>
        <end position="115"/>
    </location>
</feature>
<protein>
    <recommendedName>
        <fullName evidence="2">chitin synthase</fullName>
        <ecNumber evidence="2">2.4.1.16</ecNumber>
    </recommendedName>
</protein>
<sequence>MSHRPNSSGDYMGSPPNHRYSHLEENRSSPAQYDVADERNAQSQPLRQGISPLHSPSAYPDQFQHHQNPPYPPHNQSYPDHNQYHNQNQPYPPPSGPGHNVGYEDSPDPNASTVWSAYDKVDPDHYDGVEFKSKLYDAEAETEGDGMIVREKKGTKKVHATEVIATTRARRWWIRITWSLTWWVPSFLLIKIGGLKRQDVRMAWREKLAIFMMIILSCCIVLFYIIFFGRLLCPDSDKAWNTSELATHQGEDDYMAAIAGKVYDFTKFYKGQHSDFQGYTTSADVMLQFAGQDLTNYFPMPMTVACPGLVTNEDLSLLKSNFTPIVAYAVHTSGKQQTITGTKLDADDWYTNRLTPDLKQYYKGSYVFDKGTIENGANSDSKQWAIYNKKLYDLSDYLYTVQYYSGSSGTDFPNYSFINDGISGLFQSSSGQDITKAMNEVLAKMSSEDVANNLKCLDNAFYVGELDFRKEPKCLVQNYLLLAFSIIIMATIGAKFLAALQLGSKRQPELLDKFVICQVPCYTEGEESLKKTIDSLAALKYDDKRKLIFIICDGNIIGSGNNRPTPRIVLDLLGVDPKLDPEPLLFKSIGEGSKQLNYGKVYSGLYEFEGHVVPYVVVVKVGKPSETSKPGNRGKRDSQVLLMQYLNRVHFEAPMSPLELEIYHQMRNVIGIDPAFYEYIFQVDADTTVTPDSLNRLISCTSDDQKIIGICGETKVANEKESLTTMIQVYEYYISHHLTKAFESLFGSVTCLPGCFSVYRIRTADKGRPVIISSIVIDEYAEPNVDTLHKKNLFSLGEDRYLTTLMMKHFPTFKMKFTPDAVAHTVAPSRWNVLLSQRRRWINSTIHNLAELLFLPEMCGFCLFGMRWIVFLDLLGTIILPATCVYLVYLIVVVSTHKAAVPVISLAMIGAVYGLQALIFIIKREFMLVGWMVVYILAFPIYSVFLPLYSFWSMDDFSWGNTRKVVGEGNQKTVVYEDDEPFNEGMIPYRTFKEYEANAWETASLHSEKSRVTSHTSVSRNLHPYPISNRAPSFHSSTSELPPGADYWRDSSPLGPQHSSRNLRHAESNPSLRAGFTPRDRVQSMAGMSMWGNGSNVNFDQSGMQNPMNPTYTGGSFMDNGSMRGSFYPPQMGMMNPMMGPGMGSGMGMMSPMQGHMSPLHTGSQHGGHMNMGMGMGMGMMGMGAPRNTIMSNLGGGGGGSGYPQQQQSRMSSYSLATTANPLGPSGESGRDPLAGLNVDERSEVEDQDVLDKLKAWLSKQDLMNVTKRQTRETVYTLFPNANLQTRAGWLNENIDKILSES</sequence>
<dbReference type="PROSITE" id="PS50255">
    <property type="entry name" value="CYTOCHROME_B5_2"/>
    <property type="match status" value="1"/>
</dbReference>
<dbReference type="RefSeq" id="XP_065824115.1">
    <property type="nucleotide sequence ID" value="XM_065968043.1"/>
</dbReference>
<feature type="transmembrane region" description="Helical" evidence="12">
    <location>
        <begin position="210"/>
        <end position="232"/>
    </location>
</feature>
<dbReference type="EC" id="2.4.1.16" evidence="2"/>
<dbReference type="GO" id="GO:0031505">
    <property type="term" value="P:fungal-type cell wall organization"/>
    <property type="evidence" value="ECO:0007669"/>
    <property type="project" value="TreeGrafter"/>
</dbReference>
<feature type="transmembrane region" description="Helical" evidence="12">
    <location>
        <begin position="172"/>
        <end position="190"/>
    </location>
</feature>
<feature type="transmembrane region" description="Helical" evidence="12">
    <location>
        <begin position="928"/>
        <end position="952"/>
    </location>
</feature>
<organism evidence="15 16">
    <name type="scientific">Kwoniella dejecticola CBS 10117</name>
    <dbReference type="NCBI Taxonomy" id="1296121"/>
    <lineage>
        <taxon>Eukaryota</taxon>
        <taxon>Fungi</taxon>
        <taxon>Dikarya</taxon>
        <taxon>Basidiomycota</taxon>
        <taxon>Agaricomycotina</taxon>
        <taxon>Tremellomycetes</taxon>
        <taxon>Tremellales</taxon>
        <taxon>Cryptococcaceae</taxon>
        <taxon>Kwoniella</taxon>
    </lineage>
</organism>
<feature type="transmembrane region" description="Helical" evidence="12">
    <location>
        <begin position="899"/>
        <end position="921"/>
    </location>
</feature>
<name>A0AAJ8MDA2_9TREE</name>
<dbReference type="PANTHER" id="PTHR22914:SF13">
    <property type="entry name" value="CHITIN SYNTHASE"/>
    <property type="match status" value="1"/>
</dbReference>
<evidence type="ECO:0000256" key="3">
    <source>
        <dbReference type="ARBA" id="ARBA00022475"/>
    </source>
</evidence>
<dbReference type="Gene3D" id="3.90.550.10">
    <property type="entry name" value="Spore Coat Polysaccharide Biosynthesis Protein SpsA, Chain A"/>
    <property type="match status" value="1"/>
</dbReference>
<feature type="region of interest" description="Disordered" evidence="11">
    <location>
        <begin position="1195"/>
        <end position="1232"/>
    </location>
</feature>
<evidence type="ECO:0000256" key="12">
    <source>
        <dbReference type="SAM" id="Phobius"/>
    </source>
</evidence>
<dbReference type="SUPFAM" id="SSF109715">
    <property type="entry name" value="DEK C-terminal domain"/>
    <property type="match status" value="1"/>
</dbReference>
<evidence type="ECO:0000313" key="16">
    <source>
        <dbReference type="Proteomes" id="UP000078595"/>
    </source>
</evidence>
<evidence type="ECO:0000256" key="4">
    <source>
        <dbReference type="ARBA" id="ARBA00022676"/>
    </source>
</evidence>
<dbReference type="GO" id="GO:0004100">
    <property type="term" value="F:chitin synthase activity"/>
    <property type="evidence" value="ECO:0007669"/>
    <property type="project" value="UniProtKB-EC"/>
</dbReference>
<dbReference type="InterPro" id="IPR001199">
    <property type="entry name" value="Cyt_B5-like_heme/steroid-bd"/>
</dbReference>
<evidence type="ECO:0000256" key="1">
    <source>
        <dbReference type="ARBA" id="ARBA00004651"/>
    </source>
</evidence>
<evidence type="ECO:0000256" key="9">
    <source>
        <dbReference type="ARBA" id="ARBA00023180"/>
    </source>
</evidence>
<dbReference type="InterPro" id="IPR004835">
    <property type="entry name" value="Chitin_synth"/>
</dbReference>
<dbReference type="InterPro" id="IPR036400">
    <property type="entry name" value="Cyt_B5-like_heme/steroid_sf"/>
</dbReference>
<dbReference type="Proteomes" id="UP000078595">
    <property type="component" value="Chromosome 1"/>
</dbReference>
<reference evidence="15" key="2">
    <citation type="submission" date="2024-02" db="EMBL/GenBank/DDBJ databases">
        <title>Comparative genomics of Cryptococcus and Kwoniella reveals pathogenesis evolution and contrasting modes of karyotype evolution via chromosome fusion or intercentromeric recombination.</title>
        <authorList>
            <person name="Coelho M.A."/>
            <person name="David-Palma M."/>
            <person name="Shea T."/>
            <person name="Bowers K."/>
            <person name="McGinley-Smith S."/>
            <person name="Mohammad A.W."/>
            <person name="Gnirke A."/>
            <person name="Yurkov A.M."/>
            <person name="Nowrousian M."/>
            <person name="Sun S."/>
            <person name="Cuomo C.A."/>
            <person name="Heitman J."/>
        </authorList>
    </citation>
    <scope>NUCLEOTIDE SEQUENCE</scope>
    <source>
        <strain evidence="15">CBS 10117</strain>
    </source>
</reference>
<feature type="transmembrane region" description="Helical" evidence="12">
    <location>
        <begin position="868"/>
        <end position="893"/>
    </location>
</feature>
<dbReference type="GO" id="GO:0006031">
    <property type="term" value="P:chitin biosynthetic process"/>
    <property type="evidence" value="ECO:0007669"/>
    <property type="project" value="TreeGrafter"/>
</dbReference>
<dbReference type="GO" id="GO:0030428">
    <property type="term" value="C:cell septum"/>
    <property type="evidence" value="ECO:0007669"/>
    <property type="project" value="TreeGrafter"/>
</dbReference>
<keyword evidence="5" id="KW-0808">Transferase</keyword>
<dbReference type="SUPFAM" id="SSF55856">
    <property type="entry name" value="Cytochrome b5-like heme/steroid binding domain"/>
    <property type="match status" value="1"/>
</dbReference>
<dbReference type="Pfam" id="PF08766">
    <property type="entry name" value="DEK_C"/>
    <property type="match status" value="1"/>
</dbReference>
<dbReference type="Pfam" id="PF03142">
    <property type="entry name" value="Chitin_synth_2"/>
    <property type="match status" value="1"/>
</dbReference>
<evidence type="ECO:0000259" key="14">
    <source>
        <dbReference type="PROSITE" id="PS51998"/>
    </source>
</evidence>
<dbReference type="InterPro" id="IPR014876">
    <property type="entry name" value="DEK_C"/>
</dbReference>
<dbReference type="SMART" id="SM01117">
    <property type="entry name" value="Cyt-b5"/>
    <property type="match status" value="2"/>
</dbReference>
<evidence type="ECO:0000256" key="2">
    <source>
        <dbReference type="ARBA" id="ARBA00012543"/>
    </source>
</evidence>
<dbReference type="Gene3D" id="1.10.10.60">
    <property type="entry name" value="Homeodomain-like"/>
    <property type="match status" value="1"/>
</dbReference>
<evidence type="ECO:0000256" key="7">
    <source>
        <dbReference type="ARBA" id="ARBA00022989"/>
    </source>
</evidence>
<evidence type="ECO:0000256" key="11">
    <source>
        <dbReference type="SAM" id="MobiDB-lite"/>
    </source>
</evidence>
<dbReference type="FunFam" id="3.10.120.10:FF:000014">
    <property type="entry name" value="Chitin synthase 6"/>
    <property type="match status" value="1"/>
</dbReference>
<evidence type="ECO:0000256" key="10">
    <source>
        <dbReference type="ARBA" id="ARBA00048014"/>
    </source>
</evidence>
<comment type="catalytic activity">
    <reaction evidence="10">
        <text>[(1-&gt;4)-N-acetyl-beta-D-glucosaminyl](n) + UDP-N-acetyl-alpha-D-glucosamine = [(1-&gt;4)-N-acetyl-beta-D-glucosaminyl](n+1) + UDP + H(+)</text>
        <dbReference type="Rhea" id="RHEA:16637"/>
        <dbReference type="Rhea" id="RHEA-COMP:9593"/>
        <dbReference type="Rhea" id="RHEA-COMP:9595"/>
        <dbReference type="ChEBI" id="CHEBI:15378"/>
        <dbReference type="ChEBI" id="CHEBI:17029"/>
        <dbReference type="ChEBI" id="CHEBI:57705"/>
        <dbReference type="ChEBI" id="CHEBI:58223"/>
        <dbReference type="EC" id="2.4.1.16"/>
    </reaction>
</comment>
<comment type="subcellular location">
    <subcellularLocation>
        <location evidence="1">Cell membrane</location>
        <topology evidence="1">Multi-pass membrane protein</topology>
    </subcellularLocation>
</comment>
<evidence type="ECO:0000256" key="8">
    <source>
        <dbReference type="ARBA" id="ARBA00023136"/>
    </source>
</evidence>
<dbReference type="GO" id="GO:0005886">
    <property type="term" value="C:plasma membrane"/>
    <property type="evidence" value="ECO:0007669"/>
    <property type="project" value="UniProtKB-SubCell"/>
</dbReference>
<keyword evidence="3" id="KW-1003">Cell membrane</keyword>
<feature type="transmembrane region" description="Helical" evidence="12">
    <location>
        <begin position="479"/>
        <end position="500"/>
    </location>
</feature>
<reference evidence="15" key="1">
    <citation type="submission" date="2013-07" db="EMBL/GenBank/DDBJ databases">
        <authorList>
            <consortium name="The Broad Institute Genome Sequencing Platform"/>
            <person name="Cuomo C."/>
            <person name="Litvintseva A."/>
            <person name="Chen Y."/>
            <person name="Heitman J."/>
            <person name="Sun S."/>
            <person name="Springer D."/>
            <person name="Dromer F."/>
            <person name="Young S.K."/>
            <person name="Zeng Q."/>
            <person name="Gargeya S."/>
            <person name="Fitzgerald M."/>
            <person name="Abouelleil A."/>
            <person name="Alvarado L."/>
            <person name="Berlin A.M."/>
            <person name="Chapman S.B."/>
            <person name="Dewar J."/>
            <person name="Goldberg J."/>
            <person name="Griggs A."/>
            <person name="Gujja S."/>
            <person name="Hansen M."/>
            <person name="Howarth C."/>
            <person name="Imamovic A."/>
            <person name="Larimer J."/>
            <person name="McCowan C."/>
            <person name="Murphy C."/>
            <person name="Pearson M."/>
            <person name="Priest M."/>
            <person name="Roberts A."/>
            <person name="Saif S."/>
            <person name="Shea T."/>
            <person name="Sykes S."/>
            <person name="Wortman J."/>
            <person name="Nusbaum C."/>
            <person name="Birren B."/>
        </authorList>
    </citation>
    <scope>NUCLEOTIDE SEQUENCE</scope>
    <source>
        <strain evidence="15">CBS 10117</strain>
    </source>
</reference>
<dbReference type="Gene3D" id="3.10.120.10">
    <property type="entry name" value="Cytochrome b5-like heme/steroid binding domain"/>
    <property type="match status" value="1"/>
</dbReference>
<keyword evidence="7 12" id="KW-1133">Transmembrane helix</keyword>
<dbReference type="SUPFAM" id="SSF53448">
    <property type="entry name" value="Nucleotide-diphospho-sugar transferases"/>
    <property type="match status" value="1"/>
</dbReference>
<evidence type="ECO:0000256" key="5">
    <source>
        <dbReference type="ARBA" id="ARBA00022679"/>
    </source>
</evidence>
<evidence type="ECO:0000256" key="6">
    <source>
        <dbReference type="ARBA" id="ARBA00022692"/>
    </source>
</evidence>
<keyword evidence="8 12" id="KW-0472">Membrane</keyword>
<keyword evidence="6 12" id="KW-0812">Transmembrane</keyword>
<feature type="domain" description="DEK-C" evidence="14">
    <location>
        <begin position="1244"/>
        <end position="1300"/>
    </location>
</feature>
<keyword evidence="9" id="KW-0325">Glycoprotein</keyword>
<accession>A0AAJ8MDA2</accession>
<evidence type="ECO:0000259" key="13">
    <source>
        <dbReference type="PROSITE" id="PS50255"/>
    </source>
</evidence>
<proteinExistence type="predicted"/>
<dbReference type="PANTHER" id="PTHR22914">
    <property type="entry name" value="CHITIN SYNTHASE"/>
    <property type="match status" value="1"/>
</dbReference>
<dbReference type="GeneID" id="28963760"/>
<feature type="domain" description="Cytochrome b5 heme-binding" evidence="13">
    <location>
        <begin position="237"/>
        <end position="298"/>
    </location>
</feature>
<dbReference type="EMBL" id="CP144530">
    <property type="protein sequence ID" value="WWC57529.1"/>
    <property type="molecule type" value="Genomic_DNA"/>
</dbReference>
<keyword evidence="16" id="KW-1185">Reference proteome</keyword>
<keyword evidence="4" id="KW-0328">Glycosyltransferase</keyword>
<dbReference type="Pfam" id="PF00173">
    <property type="entry name" value="Cyt-b5"/>
    <property type="match status" value="1"/>
</dbReference>
<feature type="region of interest" description="Disordered" evidence="11">
    <location>
        <begin position="1029"/>
        <end position="1078"/>
    </location>
</feature>
<dbReference type="PROSITE" id="PS51998">
    <property type="entry name" value="DEK_C"/>
    <property type="match status" value="1"/>
</dbReference>
<dbReference type="KEGG" id="kdj:28963760"/>
<feature type="compositionally biased region" description="Polar residues" evidence="11">
    <location>
        <begin position="1030"/>
        <end position="1040"/>
    </location>
</feature>
<feature type="compositionally biased region" description="Polar residues" evidence="11">
    <location>
        <begin position="1203"/>
        <end position="1221"/>
    </location>
</feature>
<feature type="compositionally biased region" description="Low complexity" evidence="11">
    <location>
        <begin position="74"/>
        <end position="89"/>
    </location>
</feature>
<gene>
    <name evidence="15" type="ORF">I303_100061</name>
</gene>
<dbReference type="InterPro" id="IPR029044">
    <property type="entry name" value="Nucleotide-diphossugar_trans"/>
</dbReference>